<feature type="domain" description="NIF system FeS cluster assembly NifU N-terminal" evidence="2">
    <location>
        <begin position="18"/>
        <end position="121"/>
    </location>
</feature>
<name>A0AAN1XVG9_UNVUL</name>
<dbReference type="KEGG" id="vab:WPS_10160"/>
<feature type="compositionally biased region" description="Polar residues" evidence="1">
    <location>
        <begin position="147"/>
        <end position="157"/>
    </location>
</feature>
<dbReference type="Gene3D" id="3.90.1010.10">
    <property type="match status" value="1"/>
</dbReference>
<dbReference type="SUPFAM" id="SSF82649">
    <property type="entry name" value="SufE/NifU"/>
    <property type="match status" value="1"/>
</dbReference>
<reference evidence="3 4" key="1">
    <citation type="journal article" date="2022" name="ISME Commun">
        <title>Vulcanimicrobium alpinus gen. nov. sp. nov., the first cultivated representative of the candidate phylum 'Eremiobacterota', is a metabolically versatile aerobic anoxygenic phototroph.</title>
        <authorList>
            <person name="Yabe S."/>
            <person name="Muto K."/>
            <person name="Abe K."/>
            <person name="Yokota A."/>
            <person name="Staudigel H."/>
            <person name="Tebo B.M."/>
        </authorList>
    </citation>
    <scope>NUCLEOTIDE SEQUENCE [LARGE SCALE GENOMIC DNA]</scope>
    <source>
        <strain evidence="3 4">WC8-2</strain>
    </source>
</reference>
<sequence length="175" mass="18810">MNFAKFQQLVEHRTGFRTMESPTATGEYFSDSCGDLYTFFLKVGPGDVIEDVSYFTTGCGFGTATCSLLVELVRGKTVDEALAISDADIEAALDGYPEKKRDYPERSRLALKAAIEDYRKGRAEGRITDAMLEQARGIAAAAAAANQPGTGTTSQDENAAPKVLNDGGTLTIKLH</sequence>
<evidence type="ECO:0000313" key="4">
    <source>
        <dbReference type="Proteomes" id="UP001317532"/>
    </source>
</evidence>
<organism evidence="3 4">
    <name type="scientific">Vulcanimicrobium alpinum</name>
    <dbReference type="NCBI Taxonomy" id="3016050"/>
    <lineage>
        <taxon>Bacteria</taxon>
        <taxon>Bacillati</taxon>
        <taxon>Vulcanimicrobiota</taxon>
        <taxon>Vulcanimicrobiia</taxon>
        <taxon>Vulcanimicrobiales</taxon>
        <taxon>Vulcanimicrobiaceae</taxon>
        <taxon>Vulcanimicrobium</taxon>
    </lineage>
</organism>
<dbReference type="Pfam" id="PF01592">
    <property type="entry name" value="NifU_N"/>
    <property type="match status" value="1"/>
</dbReference>
<dbReference type="GO" id="GO:0016226">
    <property type="term" value="P:iron-sulfur cluster assembly"/>
    <property type="evidence" value="ECO:0007669"/>
    <property type="project" value="InterPro"/>
</dbReference>
<dbReference type="EMBL" id="AP025523">
    <property type="protein sequence ID" value="BDE05740.1"/>
    <property type="molecule type" value="Genomic_DNA"/>
</dbReference>
<dbReference type="AlphaFoldDB" id="A0AAN1XVG9"/>
<accession>A0AAN1XVG9</accession>
<dbReference type="CDD" id="cd06664">
    <property type="entry name" value="IscU_like"/>
    <property type="match status" value="1"/>
</dbReference>
<dbReference type="RefSeq" id="WP_317996763.1">
    <property type="nucleotide sequence ID" value="NZ_AP025523.1"/>
</dbReference>
<proteinExistence type="predicted"/>
<dbReference type="Proteomes" id="UP001317532">
    <property type="component" value="Chromosome"/>
</dbReference>
<dbReference type="PANTHER" id="PTHR10093">
    <property type="entry name" value="IRON-SULFUR CLUSTER ASSEMBLY ENZYME NIFU HOMOLOG"/>
    <property type="match status" value="1"/>
</dbReference>
<evidence type="ECO:0000313" key="3">
    <source>
        <dbReference type="EMBL" id="BDE05740.1"/>
    </source>
</evidence>
<gene>
    <name evidence="3" type="ORF">WPS_10160</name>
</gene>
<keyword evidence="4" id="KW-1185">Reference proteome</keyword>
<dbReference type="GO" id="GO:0005506">
    <property type="term" value="F:iron ion binding"/>
    <property type="evidence" value="ECO:0007669"/>
    <property type="project" value="InterPro"/>
</dbReference>
<dbReference type="GO" id="GO:0051536">
    <property type="term" value="F:iron-sulfur cluster binding"/>
    <property type="evidence" value="ECO:0007669"/>
    <property type="project" value="InterPro"/>
</dbReference>
<protein>
    <recommendedName>
        <fullName evidence="2">NIF system FeS cluster assembly NifU N-terminal domain-containing protein</fullName>
    </recommendedName>
</protein>
<evidence type="ECO:0000256" key="1">
    <source>
        <dbReference type="SAM" id="MobiDB-lite"/>
    </source>
</evidence>
<evidence type="ECO:0000259" key="2">
    <source>
        <dbReference type="Pfam" id="PF01592"/>
    </source>
</evidence>
<dbReference type="InterPro" id="IPR002871">
    <property type="entry name" value="NIF_FeS_clus_asmbl_NifU_N"/>
</dbReference>
<feature type="region of interest" description="Disordered" evidence="1">
    <location>
        <begin position="145"/>
        <end position="175"/>
    </location>
</feature>